<dbReference type="OrthoDB" id="822590at2"/>
<protein>
    <submittedName>
        <fullName evidence="2">Uncharacterized protein</fullName>
    </submittedName>
</protein>
<dbReference type="Pfam" id="PF19578">
    <property type="entry name" value="DUF6090"/>
    <property type="match status" value="1"/>
</dbReference>
<evidence type="ECO:0000313" key="3">
    <source>
        <dbReference type="Proteomes" id="UP000050421"/>
    </source>
</evidence>
<organism evidence="2 3">
    <name type="scientific">Algoriphagus marincola HL-49</name>
    <dbReference type="NCBI Taxonomy" id="1305737"/>
    <lineage>
        <taxon>Bacteria</taxon>
        <taxon>Pseudomonadati</taxon>
        <taxon>Bacteroidota</taxon>
        <taxon>Cytophagia</taxon>
        <taxon>Cytophagales</taxon>
        <taxon>Cyclobacteriaceae</taxon>
        <taxon>Algoriphagus</taxon>
    </lineage>
</organism>
<dbReference type="EMBL" id="LJXT01000035">
    <property type="protein sequence ID" value="KPQ16951.1"/>
    <property type="molecule type" value="Genomic_DNA"/>
</dbReference>
<keyword evidence="1" id="KW-0812">Transmembrane</keyword>
<sequence length="162" mass="19240">MLKIFNRIRQKLLRENKIGSYLKYAIGEILLVVIGILIALQVNNWNEERKNKQDILTIFSDIQEDLLNDIQEFDLALKWYQKLDSITDHIISGKLTKEDFLNNQDRELFQPGLSYYGILQSDQSYQFLLNSQDKIPLEYKEIMKSLSSLYEEDQYFLNCLFD</sequence>
<keyword evidence="1" id="KW-1133">Transmembrane helix</keyword>
<dbReference type="PATRIC" id="fig|1305737.6.peg.2089"/>
<feature type="transmembrane region" description="Helical" evidence="1">
    <location>
        <begin position="21"/>
        <end position="42"/>
    </location>
</feature>
<dbReference type="STRING" id="1305737.GCA_000526355_02490"/>
<accession>A0A0P8AMP4</accession>
<dbReference type="eggNOG" id="ENOG5032R5K">
    <property type="taxonomic scope" value="Bacteria"/>
</dbReference>
<evidence type="ECO:0000256" key="1">
    <source>
        <dbReference type="SAM" id="Phobius"/>
    </source>
</evidence>
<proteinExistence type="predicted"/>
<keyword evidence="1" id="KW-0472">Membrane</keyword>
<reference evidence="2 3" key="1">
    <citation type="submission" date="2015-09" db="EMBL/GenBank/DDBJ databases">
        <title>Identification and resolution of microdiversity through metagenomic sequencing of parallel consortia.</title>
        <authorList>
            <person name="Nelson W.C."/>
            <person name="Romine M.F."/>
            <person name="Lindemann S.R."/>
        </authorList>
    </citation>
    <scope>NUCLEOTIDE SEQUENCE [LARGE SCALE GENOMIC DNA]</scope>
    <source>
        <strain evidence="2">HL-49</strain>
    </source>
</reference>
<dbReference type="Proteomes" id="UP000050421">
    <property type="component" value="Unassembled WGS sequence"/>
</dbReference>
<dbReference type="InterPro" id="IPR045749">
    <property type="entry name" value="DUF6090"/>
</dbReference>
<comment type="caution">
    <text evidence="2">The sequence shown here is derived from an EMBL/GenBank/DDBJ whole genome shotgun (WGS) entry which is preliminary data.</text>
</comment>
<evidence type="ECO:0000313" key="2">
    <source>
        <dbReference type="EMBL" id="KPQ16951.1"/>
    </source>
</evidence>
<dbReference type="AlphaFoldDB" id="A0A0P8AMP4"/>
<gene>
    <name evidence="2" type="ORF">HLUCCX10_07240</name>
</gene>
<name>A0A0P8AMP4_9BACT</name>